<feature type="region of interest" description="Disordered" evidence="1">
    <location>
        <begin position="1"/>
        <end position="22"/>
    </location>
</feature>
<evidence type="ECO:0000313" key="4">
    <source>
        <dbReference type="Proteomes" id="UP000433309"/>
    </source>
</evidence>
<name>A0A6I2KXN2_9BURK</name>
<evidence type="ECO:0000256" key="1">
    <source>
        <dbReference type="SAM" id="MobiDB-lite"/>
    </source>
</evidence>
<dbReference type="RefSeq" id="WP_154373414.1">
    <property type="nucleotide sequence ID" value="NZ_WKJK01000002.1"/>
</dbReference>
<dbReference type="Proteomes" id="UP000433309">
    <property type="component" value="Unassembled WGS sequence"/>
</dbReference>
<proteinExistence type="predicted"/>
<dbReference type="Pfam" id="PF07238">
    <property type="entry name" value="PilZ"/>
    <property type="match status" value="1"/>
</dbReference>
<feature type="domain" description="PilZ" evidence="2">
    <location>
        <begin position="6"/>
        <end position="106"/>
    </location>
</feature>
<evidence type="ECO:0000259" key="2">
    <source>
        <dbReference type="Pfam" id="PF07238"/>
    </source>
</evidence>
<keyword evidence="4" id="KW-1185">Reference proteome</keyword>
<sequence>MTHKPRTNRRQTVSQPATLTMTDETRHTVRTLDLSHGGISLQTDSQIRLAQYCAVSFKVQLGENNHQVLAMGQVVYSDPDAALGFKTGVQFLRIDDSSRAIFHQLLQEDAADA</sequence>
<gene>
    <name evidence="3" type="ORF">GJ699_04180</name>
</gene>
<organism evidence="3 4">
    <name type="scientific">Duganella guangzhouensis</name>
    <dbReference type="NCBI Taxonomy" id="2666084"/>
    <lineage>
        <taxon>Bacteria</taxon>
        <taxon>Pseudomonadati</taxon>
        <taxon>Pseudomonadota</taxon>
        <taxon>Betaproteobacteria</taxon>
        <taxon>Burkholderiales</taxon>
        <taxon>Oxalobacteraceae</taxon>
        <taxon>Telluria group</taxon>
        <taxon>Duganella</taxon>
    </lineage>
</organism>
<dbReference type="SUPFAM" id="SSF141371">
    <property type="entry name" value="PilZ domain-like"/>
    <property type="match status" value="1"/>
</dbReference>
<dbReference type="InterPro" id="IPR009875">
    <property type="entry name" value="PilZ_domain"/>
</dbReference>
<dbReference type="GO" id="GO:0035438">
    <property type="term" value="F:cyclic-di-GMP binding"/>
    <property type="evidence" value="ECO:0007669"/>
    <property type="project" value="InterPro"/>
</dbReference>
<feature type="compositionally biased region" description="Polar residues" evidence="1">
    <location>
        <begin position="10"/>
        <end position="22"/>
    </location>
</feature>
<dbReference type="AlphaFoldDB" id="A0A6I2KXN2"/>
<dbReference type="EMBL" id="WKJK01000002">
    <property type="protein sequence ID" value="MRW89174.1"/>
    <property type="molecule type" value="Genomic_DNA"/>
</dbReference>
<dbReference type="Gene3D" id="2.40.10.220">
    <property type="entry name" value="predicted glycosyltransferase like domains"/>
    <property type="match status" value="1"/>
</dbReference>
<protein>
    <recommendedName>
        <fullName evidence="2">PilZ domain-containing protein</fullName>
    </recommendedName>
</protein>
<comment type="caution">
    <text evidence="3">The sequence shown here is derived from an EMBL/GenBank/DDBJ whole genome shotgun (WGS) entry which is preliminary data.</text>
</comment>
<accession>A0A6I2KXN2</accession>
<evidence type="ECO:0000313" key="3">
    <source>
        <dbReference type="EMBL" id="MRW89174.1"/>
    </source>
</evidence>
<reference evidence="3 4" key="1">
    <citation type="submission" date="2019-11" db="EMBL/GenBank/DDBJ databases">
        <title>Novel species isolated from a subtropical stream in China.</title>
        <authorList>
            <person name="Lu H."/>
        </authorList>
    </citation>
    <scope>NUCLEOTIDE SEQUENCE [LARGE SCALE GENOMIC DNA]</scope>
    <source>
        <strain evidence="3 4">FT80W</strain>
    </source>
</reference>